<keyword evidence="9" id="KW-1185">Reference proteome</keyword>
<organism evidence="8 9">
    <name type="scientific">Bacillus weihaiensis</name>
    <dbReference type="NCBI Taxonomy" id="1547283"/>
    <lineage>
        <taxon>Bacteria</taxon>
        <taxon>Bacillati</taxon>
        <taxon>Bacillota</taxon>
        <taxon>Bacilli</taxon>
        <taxon>Bacillales</taxon>
        <taxon>Bacillaceae</taxon>
        <taxon>Bacillus</taxon>
    </lineage>
</organism>
<evidence type="ECO:0000313" key="8">
    <source>
        <dbReference type="EMBL" id="APH04292.1"/>
    </source>
</evidence>
<keyword evidence="1 7" id="KW-1003">Cell membrane</keyword>
<dbReference type="EC" id="4.2.2.29" evidence="7"/>
<feature type="site" description="Important for catalytic activity" evidence="7">
    <location>
        <position position="259"/>
    </location>
</feature>
<evidence type="ECO:0000256" key="6">
    <source>
        <dbReference type="ARBA" id="ARBA00023316"/>
    </source>
</evidence>
<keyword evidence="5 7" id="KW-0456">Lyase</keyword>
<dbReference type="AlphaFoldDB" id="A0A1L3MPQ0"/>
<comment type="function">
    <text evidence="7">Functions as a peptidoglycan terminase that cleaves nascent peptidoglycan strands endolytically to terminate their elongation.</text>
</comment>
<dbReference type="GO" id="GO:0071555">
    <property type="term" value="P:cell wall organization"/>
    <property type="evidence" value="ECO:0007669"/>
    <property type="project" value="UniProtKB-KW"/>
</dbReference>
<dbReference type="Gene3D" id="3.30.160.60">
    <property type="entry name" value="Classic Zinc Finger"/>
    <property type="match status" value="1"/>
</dbReference>
<evidence type="ECO:0000256" key="3">
    <source>
        <dbReference type="ARBA" id="ARBA00022989"/>
    </source>
</evidence>
<accession>A0A1L3MPQ0</accession>
<comment type="subcellular location">
    <subcellularLocation>
        <location evidence="7">Cell membrane</location>
        <topology evidence="7">Single-pass membrane protein</topology>
    </subcellularLocation>
</comment>
<dbReference type="GO" id="GO:0009252">
    <property type="term" value="P:peptidoglycan biosynthetic process"/>
    <property type="evidence" value="ECO:0007669"/>
    <property type="project" value="UniProtKB-UniRule"/>
</dbReference>
<reference evidence="8 9" key="1">
    <citation type="journal article" date="2016" name="Sci. Rep.">
        <title>Complete genome sequence and transcriptomic analysis of a novel marine strain Bacillus weihaiensis reveals the mechanism of brown algae degradation.</title>
        <authorList>
            <person name="Zhu Y."/>
            <person name="Chen P."/>
            <person name="Bao Y."/>
            <person name="Men Y."/>
            <person name="Zeng Y."/>
            <person name="Yang J."/>
            <person name="Sun J."/>
            <person name="Sun Y."/>
        </authorList>
    </citation>
    <scope>NUCLEOTIDE SEQUENCE [LARGE SCALE GENOMIC DNA]</scope>
    <source>
        <strain evidence="8 9">Alg07</strain>
    </source>
</reference>
<evidence type="ECO:0000256" key="4">
    <source>
        <dbReference type="ARBA" id="ARBA00023136"/>
    </source>
</evidence>
<dbReference type="Proteomes" id="UP000181936">
    <property type="component" value="Chromosome"/>
</dbReference>
<gene>
    <name evidence="7" type="primary">mltG</name>
    <name evidence="8" type="ORF">A9C19_05790</name>
</gene>
<name>A0A1L3MPQ0_9BACI</name>
<evidence type="ECO:0000256" key="7">
    <source>
        <dbReference type="HAMAP-Rule" id="MF_02065"/>
    </source>
</evidence>
<evidence type="ECO:0000313" key="9">
    <source>
        <dbReference type="Proteomes" id="UP000181936"/>
    </source>
</evidence>
<dbReference type="NCBIfam" id="TIGR00247">
    <property type="entry name" value="endolytic transglycosylase MltG"/>
    <property type="match status" value="1"/>
</dbReference>
<dbReference type="InterPro" id="IPR003770">
    <property type="entry name" value="MLTG-like"/>
</dbReference>
<keyword evidence="6 7" id="KW-0961">Cell wall biogenesis/degradation</keyword>
<protein>
    <recommendedName>
        <fullName evidence="7">Endolytic murein transglycosylase</fullName>
        <ecNumber evidence="7">4.2.2.29</ecNumber>
    </recommendedName>
    <alternativeName>
        <fullName evidence="7">Peptidoglycan lytic transglycosylase</fullName>
    </alternativeName>
    <alternativeName>
        <fullName evidence="7">Peptidoglycan polymerization terminase</fullName>
    </alternativeName>
</protein>
<dbReference type="GO" id="GO:0005886">
    <property type="term" value="C:plasma membrane"/>
    <property type="evidence" value="ECO:0007669"/>
    <property type="project" value="UniProtKB-SubCell"/>
</dbReference>
<dbReference type="OrthoDB" id="9814591at2"/>
<dbReference type="HAMAP" id="MF_02065">
    <property type="entry name" value="MltG"/>
    <property type="match status" value="1"/>
</dbReference>
<feature type="transmembrane region" description="Helical" evidence="7">
    <location>
        <begin position="27"/>
        <end position="50"/>
    </location>
</feature>
<dbReference type="CDD" id="cd08010">
    <property type="entry name" value="MltG_like"/>
    <property type="match status" value="1"/>
</dbReference>
<dbReference type="Pfam" id="PF02618">
    <property type="entry name" value="YceG"/>
    <property type="match status" value="1"/>
</dbReference>
<dbReference type="KEGG" id="bwh:A9C19_05790"/>
<sequence>MKEDSKKDSFRKKLLEKQSEAKVVRKIVLTVFILLVIAFSGLIGGGYLYIKSALQPVDPADQKTVNVTIPIGSSVSMIAKILEENQLIKDDRIFKYYIKFKNESDFQAGDYELKKSMTFDDIILSLKKGKVMEEVALQITIPEGRQLKEISSIIANNTTYDEEDIFKKLTDKTFIDAMRDKYPDLLTNDLFSEKVKYALEGYLFPATYPYYTENPTIEEIVEPMIGKMHEVVTKYYAQIQEKDMTIHEFVTMSSLIEEEATAKADREKISSVFYNRLDKDMMLQTDPTVLYALGEHKDRVLYADLEVESPYNTYKVTGLPPGPIANAGEMSMVAALNPEETDYLYFLATKEGQVIFTKTLDEHNKEKNTHITNQ</sequence>
<evidence type="ECO:0000256" key="1">
    <source>
        <dbReference type="ARBA" id="ARBA00022475"/>
    </source>
</evidence>
<dbReference type="STRING" id="1547283.A9C19_05790"/>
<evidence type="ECO:0000256" key="5">
    <source>
        <dbReference type="ARBA" id="ARBA00023239"/>
    </source>
</evidence>
<dbReference type="EMBL" id="CP016020">
    <property type="protein sequence ID" value="APH04292.1"/>
    <property type="molecule type" value="Genomic_DNA"/>
</dbReference>
<keyword evidence="4 7" id="KW-0472">Membrane</keyword>
<dbReference type="Gene3D" id="3.30.1490.480">
    <property type="entry name" value="Endolytic murein transglycosylase"/>
    <property type="match status" value="1"/>
</dbReference>
<dbReference type="RefSeq" id="WP_072579085.1">
    <property type="nucleotide sequence ID" value="NZ_CP016020.1"/>
</dbReference>
<keyword evidence="2 7" id="KW-0812">Transmembrane</keyword>
<comment type="similarity">
    <text evidence="7">Belongs to the transglycosylase MltG family.</text>
</comment>
<dbReference type="GO" id="GO:0008932">
    <property type="term" value="F:lytic endotransglycosylase activity"/>
    <property type="evidence" value="ECO:0007669"/>
    <property type="project" value="UniProtKB-UniRule"/>
</dbReference>
<dbReference type="PANTHER" id="PTHR30518">
    <property type="entry name" value="ENDOLYTIC MUREIN TRANSGLYCOSYLASE"/>
    <property type="match status" value="1"/>
</dbReference>
<keyword evidence="3 7" id="KW-1133">Transmembrane helix</keyword>
<proteinExistence type="inferred from homology"/>
<dbReference type="PANTHER" id="PTHR30518:SF2">
    <property type="entry name" value="ENDOLYTIC MUREIN TRANSGLYCOSYLASE"/>
    <property type="match status" value="1"/>
</dbReference>
<evidence type="ECO:0000256" key="2">
    <source>
        <dbReference type="ARBA" id="ARBA00022692"/>
    </source>
</evidence>
<comment type="catalytic activity">
    <reaction evidence="7">
        <text>a peptidoglycan chain = a peptidoglycan chain with N-acetyl-1,6-anhydromuramyl-[peptide] at the reducing end + a peptidoglycan chain with N-acetylglucosamine at the non-reducing end.</text>
        <dbReference type="EC" id="4.2.2.29"/>
    </reaction>
</comment>